<dbReference type="GO" id="GO:0005829">
    <property type="term" value="C:cytosol"/>
    <property type="evidence" value="ECO:0007669"/>
    <property type="project" value="TreeGrafter"/>
</dbReference>
<name>A0A5B8ZB16_CYTDA</name>
<dbReference type="Gene3D" id="3.60.90.10">
    <property type="entry name" value="S-adenosylmethionine decarboxylase"/>
    <property type="match status" value="1"/>
</dbReference>
<dbReference type="AlphaFoldDB" id="A0A5B8ZB16"/>
<comment type="function">
    <text evidence="10">Catalyzes the decarboxylation of S-adenosylmethionine to S-adenosylmethioninamine (dcAdoMet), the propylamine donor required for the synthesis of the polyamines spermine and spermidine from the diamine putrescine.</text>
</comment>
<dbReference type="HAMAP" id="MF_00464">
    <property type="entry name" value="AdoMetDC_1"/>
    <property type="match status" value="1"/>
</dbReference>
<organism evidence="11 12">
    <name type="scientific">Cytobacillus dafuensis</name>
    <name type="common">Bacillus dafuensis</name>
    <dbReference type="NCBI Taxonomy" id="1742359"/>
    <lineage>
        <taxon>Bacteria</taxon>
        <taxon>Bacillati</taxon>
        <taxon>Bacillota</taxon>
        <taxon>Bacilli</taxon>
        <taxon>Bacillales</taxon>
        <taxon>Bacillaceae</taxon>
        <taxon>Cytobacillus</taxon>
    </lineage>
</organism>
<dbReference type="Proteomes" id="UP000321555">
    <property type="component" value="Chromosome"/>
</dbReference>
<dbReference type="KEGG" id="bda:FSZ17_04545"/>
<feature type="active site" description="Proton donor; for catalytic activity" evidence="10">
    <location>
        <position position="87"/>
    </location>
</feature>
<accession>A0A5B8ZB16</accession>
<comment type="subunit">
    <text evidence="10">Heterotetramer of two alpha and two beta chains arranged as a dimer of alpha/beta heterodimers.</text>
</comment>
<feature type="site" description="Cleavage (non-hydrolytic); by autolysis" evidence="10">
    <location>
        <begin position="66"/>
        <end position="67"/>
    </location>
</feature>
<dbReference type="EC" id="4.1.1.50" evidence="10"/>
<dbReference type="Pfam" id="PF02675">
    <property type="entry name" value="AdoMet_dc"/>
    <property type="match status" value="1"/>
</dbReference>
<dbReference type="NCBIfam" id="TIGR03330">
    <property type="entry name" value="SAM_DCase_Bsu"/>
    <property type="match status" value="1"/>
</dbReference>
<dbReference type="PANTHER" id="PTHR33866:SF2">
    <property type="entry name" value="S-ADENOSYLMETHIONINE DECARBOXYLASE PROENZYME"/>
    <property type="match status" value="1"/>
</dbReference>
<evidence type="ECO:0000256" key="5">
    <source>
        <dbReference type="ARBA" id="ARBA00023115"/>
    </source>
</evidence>
<feature type="chain" id="PRO_5023318697" description="S-adenosylmethionine decarboxylase beta chain" evidence="10">
    <location>
        <begin position="1"/>
        <end position="66"/>
    </location>
</feature>
<evidence type="ECO:0000256" key="7">
    <source>
        <dbReference type="ARBA" id="ARBA00023239"/>
    </source>
</evidence>
<dbReference type="InterPro" id="IPR017716">
    <property type="entry name" value="S-AdoMet_deCOase_pro-enz"/>
</dbReference>
<evidence type="ECO:0000256" key="8">
    <source>
        <dbReference type="ARBA" id="ARBA00023270"/>
    </source>
</evidence>
<feature type="modified residue" description="Pyruvic acid (Ser); by autocatalysis" evidence="10">
    <location>
        <position position="67"/>
    </location>
</feature>
<evidence type="ECO:0000313" key="11">
    <source>
        <dbReference type="EMBL" id="QED49997.1"/>
    </source>
</evidence>
<dbReference type="STRING" id="1742359.GCA_001439625_04644"/>
<dbReference type="SUPFAM" id="SSF56276">
    <property type="entry name" value="S-adenosylmethionine decarboxylase"/>
    <property type="match status" value="1"/>
</dbReference>
<comment type="PTM">
    <text evidence="10">Is synthesized initially as an inactive proenzyme. Formation of the active enzyme involves a self-maturation process in which the active site pyruvoyl group is generated from an internal serine residue via an autocatalytic post-translational modification. Two non-identical subunits are generated from the proenzyme in this reaction, and the pyruvate is formed at the N-terminus of the alpha chain, which is derived from the carboxyl end of the proenzyme. The post-translation cleavage follows an unusual pathway, termed non-hydrolytic serinolysis, in which the side chain hydroxyl group of the serine supplies its oxygen atom to form the C-terminus of the beta chain, while the remainder of the serine residue undergoes an oxidative deamination to produce ammonia and the pyruvoyl group blocking the N-terminus of the alpha chain.</text>
</comment>
<keyword evidence="3 10" id="KW-0068">Autocatalytic cleavage</keyword>
<feature type="chain" id="PRO_5023318698" description="S-adenosylmethionine decarboxylase alpha chain" evidence="10">
    <location>
        <begin position="67"/>
        <end position="127"/>
    </location>
</feature>
<keyword evidence="1 10" id="KW-0949">S-adenosyl-L-methionine</keyword>
<evidence type="ECO:0000256" key="6">
    <source>
        <dbReference type="ARBA" id="ARBA00023145"/>
    </source>
</evidence>
<keyword evidence="6 10" id="KW-0865">Zymogen</keyword>
<protein>
    <recommendedName>
        <fullName evidence="10">S-adenosylmethionine decarboxylase proenzyme</fullName>
        <shortName evidence="10">AdoMetDC</shortName>
        <shortName evidence="10">SAMDC</shortName>
        <ecNumber evidence="10">4.1.1.50</ecNumber>
    </recommendedName>
    <component>
        <recommendedName>
            <fullName evidence="10">S-adenosylmethionine decarboxylase beta chain</fullName>
        </recommendedName>
    </component>
    <component>
        <recommendedName>
            <fullName evidence="10">S-adenosylmethionine decarboxylase alpha chain</fullName>
        </recommendedName>
    </component>
</protein>
<dbReference type="EMBL" id="CP042593">
    <property type="protein sequence ID" value="QED49997.1"/>
    <property type="molecule type" value="Genomic_DNA"/>
</dbReference>
<evidence type="ECO:0000256" key="1">
    <source>
        <dbReference type="ARBA" id="ARBA00022691"/>
    </source>
</evidence>
<keyword evidence="8 10" id="KW-0704">Schiff base</keyword>
<comment type="catalytic activity">
    <reaction evidence="10">
        <text>S-adenosyl-L-methionine + H(+) = S-adenosyl 3-(methylsulfanyl)propylamine + CO2</text>
        <dbReference type="Rhea" id="RHEA:15981"/>
        <dbReference type="ChEBI" id="CHEBI:15378"/>
        <dbReference type="ChEBI" id="CHEBI:16526"/>
        <dbReference type="ChEBI" id="CHEBI:57443"/>
        <dbReference type="ChEBI" id="CHEBI:59789"/>
        <dbReference type="EC" id="4.1.1.50"/>
    </reaction>
</comment>
<comment type="cofactor">
    <cofactor evidence="10">
        <name>pyruvate</name>
        <dbReference type="ChEBI" id="CHEBI:15361"/>
    </cofactor>
    <text evidence="10">Binds 1 pyruvoyl group covalently per subunit.</text>
</comment>
<comment type="pathway">
    <text evidence="10">Amine and polyamine biosynthesis; S-adenosylmethioninamine biosynthesis; S-adenosylmethioninamine from S-adenosyl-L-methionine: step 1/1.</text>
</comment>
<dbReference type="GO" id="GO:0004014">
    <property type="term" value="F:adenosylmethionine decarboxylase activity"/>
    <property type="evidence" value="ECO:0007669"/>
    <property type="project" value="UniProtKB-UniRule"/>
</dbReference>
<evidence type="ECO:0000256" key="10">
    <source>
        <dbReference type="HAMAP-Rule" id="MF_00464"/>
    </source>
</evidence>
<sequence>MPSEHQTFGRHIVVDAWGIEFDKINNLDFLKHHMEHAATVIGATILSVSGWSFNPYGATVMVVLSESHLSIHTYPEKEFAAIDGYTCGEEIDPKMAMDYLLNIFQPKHVFTKKIIRGSGDLVIVPME</sequence>
<keyword evidence="9 10" id="KW-0670">Pyruvate</keyword>
<evidence type="ECO:0000256" key="9">
    <source>
        <dbReference type="ARBA" id="ARBA00023317"/>
    </source>
</evidence>
<feature type="active site" description="Proton acceptor; for processing activity" evidence="10">
    <location>
        <position position="72"/>
    </location>
</feature>
<evidence type="ECO:0000256" key="3">
    <source>
        <dbReference type="ARBA" id="ARBA00022813"/>
    </source>
</evidence>
<dbReference type="OrthoDB" id="9793120at2"/>
<feature type="active site" description="Schiff-base intermediate with substrate; via pyruvic acid" evidence="10">
    <location>
        <position position="67"/>
    </location>
</feature>
<keyword evidence="12" id="KW-1185">Reference proteome</keyword>
<reference evidence="12" key="1">
    <citation type="submission" date="2019-08" db="EMBL/GenBank/DDBJ databases">
        <authorList>
            <person name="Zheng X."/>
        </authorList>
    </citation>
    <scope>NUCLEOTIDE SEQUENCE [LARGE SCALE GENOMIC DNA]</scope>
    <source>
        <strain evidence="12">FJAT-25496</strain>
    </source>
</reference>
<evidence type="ECO:0000256" key="4">
    <source>
        <dbReference type="ARBA" id="ARBA00023066"/>
    </source>
</evidence>
<dbReference type="PANTHER" id="PTHR33866">
    <property type="entry name" value="S-ADENOSYLMETHIONINE DECARBOXYLASE PROENZYME"/>
    <property type="match status" value="1"/>
</dbReference>
<keyword evidence="2 10" id="KW-0210">Decarboxylase</keyword>
<evidence type="ECO:0000256" key="2">
    <source>
        <dbReference type="ARBA" id="ARBA00022793"/>
    </source>
</evidence>
<dbReference type="InterPro" id="IPR016067">
    <property type="entry name" value="S-AdoMet_deCO2ase_core"/>
</dbReference>
<dbReference type="UniPathway" id="UPA00331">
    <property type="reaction ID" value="UER00451"/>
</dbReference>
<dbReference type="RefSeq" id="WP_057775902.1">
    <property type="nucleotide sequence ID" value="NZ_CP042593.1"/>
</dbReference>
<comment type="similarity">
    <text evidence="10">Belongs to the prokaryotic AdoMetDC family. Type 1 subfamily.</text>
</comment>
<keyword evidence="4 10" id="KW-0745">Spermidine biosynthesis</keyword>
<evidence type="ECO:0000313" key="12">
    <source>
        <dbReference type="Proteomes" id="UP000321555"/>
    </source>
</evidence>
<keyword evidence="5 10" id="KW-0620">Polyamine biosynthesis</keyword>
<proteinExistence type="inferred from homology"/>
<keyword evidence="7 10" id="KW-0456">Lyase</keyword>
<dbReference type="GO" id="GO:0008295">
    <property type="term" value="P:spermidine biosynthetic process"/>
    <property type="evidence" value="ECO:0007669"/>
    <property type="project" value="UniProtKB-UniRule"/>
</dbReference>
<gene>
    <name evidence="10" type="primary">speH</name>
    <name evidence="11" type="ORF">FSZ17_04545</name>
</gene>
<dbReference type="InterPro" id="IPR003826">
    <property type="entry name" value="AdoMetDC_fam_prok"/>
</dbReference>